<dbReference type="InterPro" id="IPR036259">
    <property type="entry name" value="MFS_trans_sf"/>
</dbReference>
<evidence type="ECO:0000256" key="3">
    <source>
        <dbReference type="ARBA" id="ARBA00022989"/>
    </source>
</evidence>
<dbReference type="Gene3D" id="1.20.1250.20">
    <property type="entry name" value="MFS general substrate transporter like domains"/>
    <property type="match status" value="1"/>
</dbReference>
<dbReference type="InterPro" id="IPR011701">
    <property type="entry name" value="MFS"/>
</dbReference>
<keyword evidence="9" id="KW-1185">Reference proteome</keyword>
<feature type="signal peptide" evidence="7">
    <location>
        <begin position="1"/>
        <end position="37"/>
    </location>
</feature>
<feature type="chain" id="PRO_5043983515" description="Major facilitator superfamily (MFS) profile domain-containing protein" evidence="7">
    <location>
        <begin position="38"/>
        <end position="344"/>
    </location>
</feature>
<keyword evidence="3 6" id="KW-1133">Transmembrane helix</keyword>
<feature type="transmembrane region" description="Helical" evidence="6">
    <location>
        <begin position="229"/>
        <end position="247"/>
    </location>
</feature>
<comment type="subcellular location">
    <subcellularLocation>
        <location evidence="1">Membrane</location>
        <topology evidence="1">Multi-pass membrane protein</topology>
    </subcellularLocation>
</comment>
<dbReference type="Proteomes" id="UP000829364">
    <property type="component" value="Chromosome 2"/>
</dbReference>
<evidence type="ECO:0000313" key="9">
    <source>
        <dbReference type="Proteomes" id="UP000829364"/>
    </source>
</evidence>
<reference evidence="8" key="1">
    <citation type="submission" date="2021-11" db="EMBL/GenBank/DDBJ databases">
        <title>Purpureocillium_takamizusanense_genome.</title>
        <authorList>
            <person name="Nguyen N.-H."/>
        </authorList>
    </citation>
    <scope>NUCLEOTIDE SEQUENCE</scope>
    <source>
        <strain evidence="8">PT3</strain>
    </source>
</reference>
<dbReference type="Pfam" id="PF07690">
    <property type="entry name" value="MFS_1"/>
    <property type="match status" value="1"/>
</dbReference>
<dbReference type="PANTHER" id="PTHR23514">
    <property type="entry name" value="BYPASS OF STOP CODON PROTEIN 6"/>
    <property type="match status" value="1"/>
</dbReference>
<keyword evidence="4 6" id="KW-0472">Membrane</keyword>
<dbReference type="PANTHER" id="PTHR23514:SF16">
    <property type="entry name" value="TRANSPORTER, PUTATIVE (AFU_ORTHOLOGUE AFUA_2G17270)-RELATED"/>
    <property type="match status" value="1"/>
</dbReference>
<feature type="transmembrane region" description="Helical" evidence="6">
    <location>
        <begin position="88"/>
        <end position="109"/>
    </location>
</feature>
<protein>
    <recommendedName>
        <fullName evidence="10">Major facilitator superfamily (MFS) profile domain-containing protein</fullName>
    </recommendedName>
</protein>
<evidence type="ECO:0008006" key="10">
    <source>
        <dbReference type="Google" id="ProtNLM"/>
    </source>
</evidence>
<dbReference type="EMBL" id="CP086355">
    <property type="protein sequence ID" value="UNI15545.1"/>
    <property type="molecule type" value="Genomic_DNA"/>
</dbReference>
<name>A0A9Q8V731_9HYPO</name>
<dbReference type="SUPFAM" id="SSF103473">
    <property type="entry name" value="MFS general substrate transporter"/>
    <property type="match status" value="1"/>
</dbReference>
<organism evidence="8 9">
    <name type="scientific">Purpureocillium takamizusanense</name>
    <dbReference type="NCBI Taxonomy" id="2060973"/>
    <lineage>
        <taxon>Eukaryota</taxon>
        <taxon>Fungi</taxon>
        <taxon>Dikarya</taxon>
        <taxon>Ascomycota</taxon>
        <taxon>Pezizomycotina</taxon>
        <taxon>Sordariomycetes</taxon>
        <taxon>Hypocreomycetidae</taxon>
        <taxon>Hypocreales</taxon>
        <taxon>Ophiocordycipitaceae</taxon>
        <taxon>Purpureocillium</taxon>
    </lineage>
</organism>
<evidence type="ECO:0000256" key="6">
    <source>
        <dbReference type="SAM" id="Phobius"/>
    </source>
</evidence>
<accession>A0A9Q8V731</accession>
<keyword evidence="2 6" id="KW-0812">Transmembrane</keyword>
<evidence type="ECO:0000313" key="8">
    <source>
        <dbReference type="EMBL" id="UNI15545.1"/>
    </source>
</evidence>
<feature type="transmembrane region" description="Helical" evidence="6">
    <location>
        <begin position="163"/>
        <end position="184"/>
    </location>
</feature>
<gene>
    <name evidence="8" type="ORF">JDV02_002069</name>
</gene>
<dbReference type="OrthoDB" id="413079at2759"/>
<feature type="compositionally biased region" description="Polar residues" evidence="5">
    <location>
        <begin position="127"/>
        <end position="136"/>
    </location>
</feature>
<dbReference type="GO" id="GO:0022857">
    <property type="term" value="F:transmembrane transporter activity"/>
    <property type="evidence" value="ECO:0007669"/>
    <property type="project" value="InterPro"/>
</dbReference>
<evidence type="ECO:0000256" key="5">
    <source>
        <dbReference type="SAM" id="MobiDB-lite"/>
    </source>
</evidence>
<keyword evidence="7" id="KW-0732">Signal</keyword>
<dbReference type="GeneID" id="72064030"/>
<dbReference type="AlphaFoldDB" id="A0A9Q8V731"/>
<evidence type="ECO:0000256" key="1">
    <source>
        <dbReference type="ARBA" id="ARBA00004141"/>
    </source>
</evidence>
<evidence type="ECO:0000256" key="4">
    <source>
        <dbReference type="ARBA" id="ARBA00023136"/>
    </source>
</evidence>
<evidence type="ECO:0000256" key="2">
    <source>
        <dbReference type="ARBA" id="ARBA00022692"/>
    </source>
</evidence>
<dbReference type="InterPro" id="IPR051788">
    <property type="entry name" value="MFS_Transporter"/>
</dbReference>
<evidence type="ECO:0000256" key="7">
    <source>
        <dbReference type="SAM" id="SignalP"/>
    </source>
</evidence>
<sequence length="344" mass="37291">MLALGAAIQILAHALRAWNPPFPLFVVTFWLASLGQAYQDTHGNTYVAGVKGAHRWLAFIHAMYMAGCLVGPFVSTAVASAGATSRWYLFYTVPLGIGVVNLALVLVAFRDSLRFKRAAPSGDETGPESSTDTSTDAAEASQRVSRNKGAMMLIKETVRLPSVWLLSTFFFFYLGAVLTASGWVVEYLVDVRKGSLSQMGYVPAGFNGGALLGRLLLAEPTHRFGARRMVFGYVLISIALQLVFWLVPNIIAASIAVSFIGFFTGPLFATVRNTRKTMGHGFRSLTRIAHDCRGSLLGRSSSRRISTRRPLRSSSSLPRWEALCSPSSLASSRPTPVSKSCSQS</sequence>
<dbReference type="GO" id="GO:0016020">
    <property type="term" value="C:membrane"/>
    <property type="evidence" value="ECO:0007669"/>
    <property type="project" value="UniProtKB-SubCell"/>
</dbReference>
<feature type="transmembrane region" description="Helical" evidence="6">
    <location>
        <begin position="196"/>
        <end position="217"/>
    </location>
</feature>
<dbReference type="RefSeq" id="XP_047839026.1">
    <property type="nucleotide sequence ID" value="XM_047983056.1"/>
</dbReference>
<feature type="region of interest" description="Disordered" evidence="5">
    <location>
        <begin position="118"/>
        <end position="143"/>
    </location>
</feature>
<proteinExistence type="predicted"/>
<feature type="transmembrane region" description="Helical" evidence="6">
    <location>
        <begin position="253"/>
        <end position="271"/>
    </location>
</feature>